<dbReference type="PIRSF" id="PIRSF000177">
    <property type="entry name" value="Fumar_rd_cyt_b"/>
    <property type="match status" value="1"/>
</dbReference>
<dbReference type="SUPFAM" id="SSF81343">
    <property type="entry name" value="Fumarate reductase respiratory complex transmembrane subunits"/>
    <property type="match status" value="1"/>
</dbReference>
<evidence type="ECO:0000256" key="7">
    <source>
        <dbReference type="ARBA" id="ARBA00022989"/>
    </source>
</evidence>
<dbReference type="Proteomes" id="UP000019205">
    <property type="component" value="Chromosome"/>
</dbReference>
<reference evidence="12 13" key="2">
    <citation type="journal article" date="2009" name="PLoS ONE">
        <title>The photosynthetic apparatus and its regulation in the aerobic gammaproteobacterium Congregibacter litoralis gen. nov., sp. nov.</title>
        <authorList>
            <person name="Spring S."/>
            <person name="Lunsdorf H."/>
            <person name="Fuchs B.M."/>
            <person name="Tindall B.J."/>
        </authorList>
    </citation>
    <scope>NUCLEOTIDE SEQUENCE [LARGE SCALE GENOMIC DNA]</scope>
    <source>
        <strain evidence="12">KT71</strain>
    </source>
</reference>
<feature type="binding site" description="axial binding residue" evidence="10">
    <location>
        <position position="102"/>
    </location>
    <ligand>
        <name>heme b</name>
        <dbReference type="ChEBI" id="CHEBI:60344"/>
        <label>bD</label>
    </ligand>
    <ligandPart>
        <name>Fe</name>
        <dbReference type="ChEBI" id="CHEBI:18248"/>
    </ligandPart>
</feature>
<keyword evidence="13" id="KW-1185">Reference proteome</keyword>
<keyword evidence="9 11" id="KW-0472">Membrane</keyword>
<feature type="transmembrane region" description="Helical" evidence="11">
    <location>
        <begin position="37"/>
        <end position="62"/>
    </location>
</feature>
<keyword evidence="7 11" id="KW-1133">Transmembrane helix</keyword>
<dbReference type="EMBL" id="AAOA02000003">
    <property type="protein sequence ID" value="EAQ96069.2"/>
    <property type="molecule type" value="Genomic_DNA"/>
</dbReference>
<keyword evidence="8 10" id="KW-0408">Iron</keyword>
<dbReference type="HOGENOM" id="CLU_075821_0_0_6"/>
<keyword evidence="6 10" id="KW-0479">Metal-binding</keyword>
<dbReference type="Gene3D" id="1.20.1300.10">
    <property type="entry name" value="Fumarate reductase/succinate dehydrogenase, transmembrane subunit"/>
    <property type="match status" value="1"/>
</dbReference>
<feature type="binding site" description="axial binding residue" evidence="10">
    <location>
        <position position="53"/>
    </location>
    <ligand>
        <name>heme b</name>
        <dbReference type="ChEBI" id="CHEBI:60344"/>
        <label>bD</label>
    </ligand>
    <ligandPart>
        <name>Fe</name>
        <dbReference type="ChEBI" id="CHEBI:18248"/>
    </ligandPart>
</feature>
<dbReference type="AlphaFoldDB" id="A4AD16"/>
<evidence type="ECO:0000256" key="10">
    <source>
        <dbReference type="PIRSR" id="PIRSR000177-1"/>
    </source>
</evidence>
<sequence length="263" mass="29920">MLPAYFVIHKVQKSQGLRRGFYLLVPSDKRWPAWLDLLQGLTGLLLVIFMWAHLFAVSSILLGKPAMYAVTRFFEGALFFATPQPWLVSLVALAIFTLFVTHTLLALRKIPAGYRQWRAWIIHMRGMRHEETSLWLLQVVTGLVLMFFATAHLLELFIHPADIGPHASAARIADGGWVLGLVLLLSVEVHAGVGLYRLIIKWGWFGWGDTVHKRRRLRRAVYALIAFFLLLGLATQQAYLRIGQEESVRAGLRYSPPGMEVRH</sequence>
<dbReference type="GO" id="GO:0008177">
    <property type="term" value="F:succinate dehydrogenase (quinone) activity"/>
    <property type="evidence" value="ECO:0007669"/>
    <property type="project" value="UniProtKB-EC"/>
</dbReference>
<dbReference type="Pfam" id="PF01127">
    <property type="entry name" value="Sdh_cyt"/>
    <property type="match status" value="1"/>
</dbReference>
<keyword evidence="5 11" id="KW-0812">Transmembrane</keyword>
<evidence type="ECO:0000256" key="3">
    <source>
        <dbReference type="ARBA" id="ARBA00004370"/>
    </source>
</evidence>
<keyword evidence="4 10" id="KW-0349">Heme</keyword>
<accession>A4AD16</accession>
<proteinExistence type="predicted"/>
<dbReference type="InterPro" id="IPR004224">
    <property type="entry name" value="Fum_red_B_TM"/>
</dbReference>
<dbReference type="GO" id="GO:0016020">
    <property type="term" value="C:membrane"/>
    <property type="evidence" value="ECO:0007669"/>
    <property type="project" value="UniProtKB-SubCell"/>
</dbReference>
<keyword evidence="12" id="KW-0560">Oxidoreductase</keyword>
<evidence type="ECO:0000313" key="12">
    <source>
        <dbReference type="EMBL" id="EAQ96069.2"/>
    </source>
</evidence>
<evidence type="ECO:0000256" key="11">
    <source>
        <dbReference type="SAM" id="Phobius"/>
    </source>
</evidence>
<feature type="transmembrane region" description="Helical" evidence="11">
    <location>
        <begin position="86"/>
        <end position="107"/>
    </location>
</feature>
<evidence type="ECO:0000256" key="9">
    <source>
        <dbReference type="ARBA" id="ARBA00023136"/>
    </source>
</evidence>
<feature type="transmembrane region" description="Helical" evidence="11">
    <location>
        <begin position="134"/>
        <end position="158"/>
    </location>
</feature>
<reference evidence="12 13" key="1">
    <citation type="journal article" date="2007" name="Proc. Natl. Acad. Sci. U.S.A.">
        <title>Characterization of a marine gammaproteobacterium capable of aerobic anoxygenic photosynthesis.</title>
        <authorList>
            <person name="Fuchs B.M."/>
            <person name="Spring S."/>
            <person name="Teeling H."/>
            <person name="Quast C."/>
            <person name="Wulf J."/>
            <person name="Schattenhofer M."/>
            <person name="Yan S."/>
            <person name="Ferriera S."/>
            <person name="Johnson J."/>
            <person name="Glockner F.O."/>
            <person name="Amann R."/>
        </authorList>
    </citation>
    <scope>NUCLEOTIDE SEQUENCE [LARGE SCALE GENOMIC DNA]</scope>
    <source>
        <strain evidence="12">KT71</strain>
    </source>
</reference>
<evidence type="ECO:0000256" key="1">
    <source>
        <dbReference type="ARBA" id="ARBA00001971"/>
    </source>
</evidence>
<dbReference type="InterPro" id="IPR000701">
    <property type="entry name" value="SuccDH_FuR_B_TM-su"/>
</dbReference>
<dbReference type="GO" id="GO:0006099">
    <property type="term" value="P:tricarboxylic acid cycle"/>
    <property type="evidence" value="ECO:0007669"/>
    <property type="project" value="InterPro"/>
</dbReference>
<evidence type="ECO:0000256" key="2">
    <source>
        <dbReference type="ARBA" id="ARBA00004050"/>
    </source>
</evidence>
<protein>
    <submittedName>
        <fullName evidence="12">Succinate dehydrogenase subunit C</fullName>
        <ecNumber evidence="12">1.3.5.1</ecNumber>
    </submittedName>
</protein>
<dbReference type="InterPro" id="IPR034804">
    <property type="entry name" value="SQR/QFR_C/D"/>
</dbReference>
<dbReference type="eggNOG" id="ENOG5030PFT">
    <property type="taxonomic scope" value="Bacteria"/>
</dbReference>
<feature type="transmembrane region" description="Helical" evidence="11">
    <location>
        <begin position="220"/>
        <end position="239"/>
    </location>
</feature>
<feature type="transmembrane region" description="Helical" evidence="11">
    <location>
        <begin position="178"/>
        <end position="199"/>
    </location>
</feature>
<comment type="subcellular location">
    <subcellularLocation>
        <location evidence="3">Membrane</location>
    </subcellularLocation>
</comment>
<dbReference type="NCBIfam" id="NF010072">
    <property type="entry name" value="PRK13553.1"/>
    <property type="match status" value="1"/>
</dbReference>
<gene>
    <name evidence="12" type="ORF">KT71_08435</name>
</gene>
<evidence type="ECO:0000256" key="4">
    <source>
        <dbReference type="ARBA" id="ARBA00022617"/>
    </source>
</evidence>
<comment type="function">
    <text evidence="2">Membrane-anchoring subunit of succinate dehydrogenase (SDH).</text>
</comment>
<evidence type="ECO:0000256" key="6">
    <source>
        <dbReference type="ARBA" id="ARBA00022723"/>
    </source>
</evidence>
<comment type="caution">
    <text evidence="12">The sequence shown here is derived from an EMBL/GenBank/DDBJ whole genome shotgun (WGS) entry which is preliminary data.</text>
</comment>
<feature type="binding site" description="axial binding residue" evidence="10">
    <location>
        <position position="152"/>
    </location>
    <ligand>
        <name>heme b</name>
        <dbReference type="ChEBI" id="CHEBI:60344"/>
        <label>bD</label>
    </ligand>
    <ligandPart>
        <name>Fe</name>
        <dbReference type="ChEBI" id="CHEBI:18248"/>
    </ligandPart>
</feature>
<dbReference type="GO" id="GO:0046872">
    <property type="term" value="F:metal ion binding"/>
    <property type="evidence" value="ECO:0007669"/>
    <property type="project" value="UniProtKB-KW"/>
</dbReference>
<feature type="binding site" description="axial binding residue" evidence="10">
    <location>
        <position position="190"/>
    </location>
    <ligand>
        <name>heme b</name>
        <dbReference type="ChEBI" id="CHEBI:60344"/>
        <label>bD</label>
    </ligand>
    <ligandPart>
        <name>Fe</name>
        <dbReference type="ChEBI" id="CHEBI:18248"/>
    </ligandPart>
</feature>
<evidence type="ECO:0000256" key="5">
    <source>
        <dbReference type="ARBA" id="ARBA00022692"/>
    </source>
</evidence>
<comment type="cofactor">
    <cofactor evidence="1">
        <name>heme</name>
        <dbReference type="ChEBI" id="CHEBI:30413"/>
    </cofactor>
</comment>
<evidence type="ECO:0000256" key="8">
    <source>
        <dbReference type="ARBA" id="ARBA00023004"/>
    </source>
</evidence>
<name>A4AD16_9GAMM</name>
<evidence type="ECO:0000313" key="13">
    <source>
        <dbReference type="Proteomes" id="UP000019205"/>
    </source>
</evidence>
<dbReference type="STRING" id="314285.KT71_08435"/>
<dbReference type="EC" id="1.3.5.1" evidence="12"/>
<dbReference type="CDD" id="cd00581">
    <property type="entry name" value="QFR_TypeB_TM"/>
    <property type="match status" value="1"/>
</dbReference>
<organism evidence="12 13">
    <name type="scientific">Congregibacter litoralis KT71</name>
    <dbReference type="NCBI Taxonomy" id="314285"/>
    <lineage>
        <taxon>Bacteria</taxon>
        <taxon>Pseudomonadati</taxon>
        <taxon>Pseudomonadota</taxon>
        <taxon>Gammaproteobacteria</taxon>
        <taxon>Cellvibrionales</taxon>
        <taxon>Halieaceae</taxon>
        <taxon>Congregibacter</taxon>
    </lineage>
</organism>